<proteinExistence type="predicted"/>
<keyword evidence="2" id="KW-1185">Reference proteome</keyword>
<name>A0A6I3KTZ6_9NOCA</name>
<dbReference type="EMBL" id="WMBB01000002">
    <property type="protein sequence ID" value="MTE12030.1"/>
    <property type="molecule type" value="Genomic_DNA"/>
</dbReference>
<dbReference type="Pfam" id="PF09957">
    <property type="entry name" value="VapB_antitoxin"/>
    <property type="match status" value="1"/>
</dbReference>
<dbReference type="AlphaFoldDB" id="A0A6I3KTZ6"/>
<comment type="caution">
    <text evidence="1">The sequence shown here is derived from an EMBL/GenBank/DDBJ whole genome shotgun (WGS) entry which is preliminary data.</text>
</comment>
<gene>
    <name evidence="1" type="ORF">GLP40_04400</name>
</gene>
<evidence type="ECO:0000313" key="1">
    <source>
        <dbReference type="EMBL" id="MTE12030.1"/>
    </source>
</evidence>
<organism evidence="1 2">
    <name type="scientific">Nocardia aurantiaca</name>
    <dbReference type="NCBI Taxonomy" id="2675850"/>
    <lineage>
        <taxon>Bacteria</taxon>
        <taxon>Bacillati</taxon>
        <taxon>Actinomycetota</taxon>
        <taxon>Actinomycetes</taxon>
        <taxon>Mycobacteriales</taxon>
        <taxon>Nocardiaceae</taxon>
        <taxon>Nocardia</taxon>
    </lineage>
</organism>
<accession>A0A6I3KTZ6</accession>
<protein>
    <submittedName>
        <fullName evidence="1">Type II toxin-antitoxin system VapB family antitoxin</fullName>
    </submittedName>
</protein>
<dbReference type="Proteomes" id="UP000432464">
    <property type="component" value="Unassembled WGS sequence"/>
</dbReference>
<dbReference type="RefSeq" id="WP_154786535.1">
    <property type="nucleotide sequence ID" value="NZ_WMBB01000002.1"/>
</dbReference>
<sequence>MSRTLIDIDDDALALAAEELGTKTKVATVNAALREIANRRAVTKVLQQLRDSGTDLSPDAMGGAWR</sequence>
<evidence type="ECO:0000313" key="2">
    <source>
        <dbReference type="Proteomes" id="UP000432464"/>
    </source>
</evidence>
<dbReference type="InterPro" id="IPR019239">
    <property type="entry name" value="VapB_antitoxin"/>
</dbReference>
<reference evidence="1 2" key="1">
    <citation type="submission" date="2019-11" db="EMBL/GenBank/DDBJ databases">
        <title>Nocardia sp. nov. CT2-14 isolated from soil.</title>
        <authorList>
            <person name="Kanchanasin P."/>
            <person name="Tanasupawat S."/>
            <person name="Yuki M."/>
            <person name="Kudo T."/>
        </authorList>
    </citation>
    <scope>NUCLEOTIDE SEQUENCE [LARGE SCALE GENOMIC DNA]</scope>
    <source>
        <strain evidence="1 2">CT2-14</strain>
    </source>
</reference>